<dbReference type="HOGENOM" id="CLU_1222603_0_0_6"/>
<reference evidence="3 4" key="1">
    <citation type="journal article" date="2009" name="J. Bacteriol.">
        <title>Draft genome sequence of the extremely acidophilic bacterium Acidithiobacillus caldus ATCC 51756 reveals metabolic versatility in the genus Acidithiobacillus.</title>
        <authorList>
            <person name="Valdes J."/>
            <person name="Quatrini R."/>
            <person name="Hallberg K."/>
            <person name="Dopson M."/>
            <person name="Valenzuela P.D."/>
            <person name="Holmes D.S."/>
        </authorList>
    </citation>
    <scope>NUCLEOTIDE SEQUENCE [LARGE SCALE GENOMIC DNA]</scope>
    <source>
        <strain evidence="4">ATCC 51756 / DSM 8584 / KU</strain>
    </source>
</reference>
<feature type="domain" description="Transposase InsH N-terminal" evidence="2">
    <location>
        <begin position="26"/>
        <end position="118"/>
    </location>
</feature>
<evidence type="ECO:0000259" key="2">
    <source>
        <dbReference type="Pfam" id="PF05598"/>
    </source>
</evidence>
<dbReference type="KEGG" id="acz:Acaty_c1551"/>
<dbReference type="eggNOG" id="COG3039">
    <property type="taxonomic scope" value="Bacteria"/>
</dbReference>
<dbReference type="AlphaFoldDB" id="A0A059ZUX8"/>
<dbReference type="EMBL" id="CP005986">
    <property type="protein sequence ID" value="AIA55415.1"/>
    <property type="molecule type" value="Genomic_DNA"/>
</dbReference>
<evidence type="ECO:0000256" key="1">
    <source>
        <dbReference type="SAM" id="MobiDB-lite"/>
    </source>
</evidence>
<proteinExistence type="predicted"/>
<gene>
    <name evidence="3" type="ORF">Acaty_c1551</name>
</gene>
<dbReference type="PANTHER" id="PTHR35604:SF2">
    <property type="entry name" value="TRANSPOSASE INSH FOR INSERTION SEQUENCE ELEMENT IS5A-RELATED"/>
    <property type="match status" value="1"/>
</dbReference>
<organism evidence="3 4">
    <name type="scientific">Acidithiobacillus caldus (strain ATCC 51756 / DSM 8584 / KU)</name>
    <dbReference type="NCBI Taxonomy" id="637389"/>
    <lineage>
        <taxon>Bacteria</taxon>
        <taxon>Pseudomonadati</taxon>
        <taxon>Pseudomonadota</taxon>
        <taxon>Acidithiobacillia</taxon>
        <taxon>Acidithiobacillales</taxon>
        <taxon>Acidithiobacillaceae</taxon>
        <taxon>Acidithiobacillus</taxon>
    </lineage>
</organism>
<evidence type="ECO:0000313" key="4">
    <source>
        <dbReference type="Proteomes" id="UP000005522"/>
    </source>
</evidence>
<feature type="region of interest" description="Disordered" evidence="1">
    <location>
        <begin position="200"/>
        <end position="226"/>
    </location>
</feature>
<dbReference type="PANTHER" id="PTHR35604">
    <property type="entry name" value="TRANSPOSASE INSH FOR INSERTION SEQUENCE ELEMENT IS5A-RELATED"/>
    <property type="match status" value="1"/>
</dbReference>
<dbReference type="Proteomes" id="UP000005522">
    <property type="component" value="Chromosome"/>
</dbReference>
<sequence>MIARRAAVNNDLLADEIHVQKANAIGDPLQKIEAVVDFSALAQAVEKIAPRPEQPKGGRPPYPTEVMVRVLVVKRLHGLSDEQTEFQLLDRRSFRRFCGLEHSRNIPDRTTIWSFENRIGVDGVTALFNDLDRQDSCPWSGGPCRSDRGRHLGSGTQATFHERGEGAAGTRGGPCGLEAGQATAERRRCQLDQEAWEVPPRLQVHRERGSQAQVGSDLDCRHRQGP</sequence>
<feature type="region of interest" description="Disordered" evidence="1">
    <location>
        <begin position="139"/>
        <end position="178"/>
    </location>
</feature>
<dbReference type="Pfam" id="PF05598">
    <property type="entry name" value="DUF772"/>
    <property type="match status" value="1"/>
</dbReference>
<protein>
    <submittedName>
        <fullName evidence="3">Transposase, IS5 family</fullName>
    </submittedName>
</protein>
<feature type="compositionally biased region" description="Gly residues" evidence="1">
    <location>
        <begin position="166"/>
        <end position="175"/>
    </location>
</feature>
<accession>A0A059ZUX8</accession>
<name>A0A059ZUX8_ACICK</name>
<dbReference type="InterPro" id="IPR008490">
    <property type="entry name" value="Transposase_InsH_N"/>
</dbReference>
<evidence type="ECO:0000313" key="3">
    <source>
        <dbReference type="EMBL" id="AIA55415.1"/>
    </source>
</evidence>